<keyword evidence="3" id="KW-1185">Reference proteome</keyword>
<evidence type="ECO:0000313" key="3">
    <source>
        <dbReference type="Proteomes" id="UP000324222"/>
    </source>
</evidence>
<dbReference type="EMBL" id="VSRR010005529">
    <property type="protein sequence ID" value="MPC42677.1"/>
    <property type="molecule type" value="Genomic_DNA"/>
</dbReference>
<dbReference type="AlphaFoldDB" id="A0A5B7FAV0"/>
<evidence type="ECO:0000313" key="2">
    <source>
        <dbReference type="EMBL" id="MPC42677.1"/>
    </source>
</evidence>
<proteinExistence type="predicted"/>
<sequence length="76" mass="7941">MKGKYHDHKAGLNFRAGQNNRAPDTEILDSEEKAAVVTRAATSGMQAARESVAACPVSASKAHRVGVQSGASLVFS</sequence>
<dbReference type="Proteomes" id="UP000324222">
    <property type="component" value="Unassembled WGS sequence"/>
</dbReference>
<accession>A0A5B7FAV0</accession>
<evidence type="ECO:0000256" key="1">
    <source>
        <dbReference type="SAM" id="MobiDB-lite"/>
    </source>
</evidence>
<gene>
    <name evidence="2" type="ORF">E2C01_036304</name>
</gene>
<feature type="region of interest" description="Disordered" evidence="1">
    <location>
        <begin position="1"/>
        <end position="27"/>
    </location>
</feature>
<protein>
    <submittedName>
        <fullName evidence="2">Uncharacterized protein</fullName>
    </submittedName>
</protein>
<comment type="caution">
    <text evidence="2">The sequence shown here is derived from an EMBL/GenBank/DDBJ whole genome shotgun (WGS) entry which is preliminary data.</text>
</comment>
<organism evidence="2 3">
    <name type="scientific">Portunus trituberculatus</name>
    <name type="common">Swimming crab</name>
    <name type="synonym">Neptunus trituberculatus</name>
    <dbReference type="NCBI Taxonomy" id="210409"/>
    <lineage>
        <taxon>Eukaryota</taxon>
        <taxon>Metazoa</taxon>
        <taxon>Ecdysozoa</taxon>
        <taxon>Arthropoda</taxon>
        <taxon>Crustacea</taxon>
        <taxon>Multicrustacea</taxon>
        <taxon>Malacostraca</taxon>
        <taxon>Eumalacostraca</taxon>
        <taxon>Eucarida</taxon>
        <taxon>Decapoda</taxon>
        <taxon>Pleocyemata</taxon>
        <taxon>Brachyura</taxon>
        <taxon>Eubrachyura</taxon>
        <taxon>Portunoidea</taxon>
        <taxon>Portunidae</taxon>
        <taxon>Portuninae</taxon>
        <taxon>Portunus</taxon>
    </lineage>
</organism>
<reference evidence="2 3" key="1">
    <citation type="submission" date="2019-05" db="EMBL/GenBank/DDBJ databases">
        <title>Another draft genome of Portunus trituberculatus and its Hox gene families provides insights of decapod evolution.</title>
        <authorList>
            <person name="Jeong J.-H."/>
            <person name="Song I."/>
            <person name="Kim S."/>
            <person name="Choi T."/>
            <person name="Kim D."/>
            <person name="Ryu S."/>
            <person name="Kim W."/>
        </authorList>
    </citation>
    <scope>NUCLEOTIDE SEQUENCE [LARGE SCALE GENOMIC DNA]</scope>
    <source>
        <tissue evidence="2">Muscle</tissue>
    </source>
</reference>
<name>A0A5B7FAV0_PORTR</name>